<dbReference type="EMBL" id="JADGJD010000558">
    <property type="protein sequence ID" value="KAJ3050064.1"/>
    <property type="molecule type" value="Genomic_DNA"/>
</dbReference>
<evidence type="ECO:0000313" key="3">
    <source>
        <dbReference type="Proteomes" id="UP001212841"/>
    </source>
</evidence>
<protein>
    <submittedName>
        <fullName evidence="2">Uncharacterized protein</fullName>
    </submittedName>
</protein>
<keyword evidence="3" id="KW-1185">Reference proteome</keyword>
<dbReference type="AlphaFoldDB" id="A0AAD5X1D6"/>
<name>A0AAD5X1D6_9FUNG</name>
<comment type="caution">
    <text evidence="2">The sequence shown here is derived from an EMBL/GenBank/DDBJ whole genome shotgun (WGS) entry which is preliminary data.</text>
</comment>
<evidence type="ECO:0000313" key="2">
    <source>
        <dbReference type="EMBL" id="KAJ3050064.1"/>
    </source>
</evidence>
<sequence>MKTKLSSLRTTDFTVFHVLGDDFCVFAQSVTGEFAPAAGYVQQRARSDATFQAWAEHIYFYKSDSKGVLKDLATIWKSNPAPKNAERSREGPSTAPRAVVSMAESGEVADEVASPSEWWPTGMERSGKRWELEELVCLIDCFQEFEGGTEEYCIRFASIFQRKVSAVKARLTLELRRDLLKPIFAQTYNASYTRYRERAHAHAQAQAEAQAQTALSQAVDSGDEDDREEPRDAGAGEADPEMGSAGAGNTSGNEEHVEGWRSVGSWGDSVDGLCDELLGEDPDWAQDLARRLEEVGEGFEWEFVEEDYDEYGGGTGYASAWGI</sequence>
<feature type="region of interest" description="Disordered" evidence="1">
    <location>
        <begin position="199"/>
        <end position="258"/>
    </location>
</feature>
<reference evidence="2" key="1">
    <citation type="submission" date="2020-05" db="EMBL/GenBank/DDBJ databases">
        <title>Phylogenomic resolution of chytrid fungi.</title>
        <authorList>
            <person name="Stajich J.E."/>
            <person name="Amses K."/>
            <person name="Simmons R."/>
            <person name="Seto K."/>
            <person name="Myers J."/>
            <person name="Bonds A."/>
            <person name="Quandt C.A."/>
            <person name="Barry K."/>
            <person name="Liu P."/>
            <person name="Grigoriev I."/>
            <person name="Longcore J.E."/>
            <person name="James T.Y."/>
        </authorList>
    </citation>
    <scope>NUCLEOTIDE SEQUENCE</scope>
    <source>
        <strain evidence="2">JEL0318</strain>
    </source>
</reference>
<dbReference type="Proteomes" id="UP001212841">
    <property type="component" value="Unassembled WGS sequence"/>
</dbReference>
<organism evidence="2 3">
    <name type="scientific">Rhizophlyctis rosea</name>
    <dbReference type="NCBI Taxonomy" id="64517"/>
    <lineage>
        <taxon>Eukaryota</taxon>
        <taxon>Fungi</taxon>
        <taxon>Fungi incertae sedis</taxon>
        <taxon>Chytridiomycota</taxon>
        <taxon>Chytridiomycota incertae sedis</taxon>
        <taxon>Chytridiomycetes</taxon>
        <taxon>Rhizophlyctidales</taxon>
        <taxon>Rhizophlyctidaceae</taxon>
        <taxon>Rhizophlyctis</taxon>
    </lineage>
</organism>
<evidence type="ECO:0000256" key="1">
    <source>
        <dbReference type="SAM" id="MobiDB-lite"/>
    </source>
</evidence>
<gene>
    <name evidence="2" type="ORF">HK097_008943</name>
</gene>
<feature type="compositionally biased region" description="Low complexity" evidence="1">
    <location>
        <begin position="202"/>
        <end position="218"/>
    </location>
</feature>
<proteinExistence type="predicted"/>
<accession>A0AAD5X1D6</accession>